<dbReference type="AlphaFoldDB" id="A0A7X3G8P2"/>
<dbReference type="EMBL" id="WSRS01000047">
    <property type="protein sequence ID" value="MVX59174.1"/>
    <property type="molecule type" value="Genomic_DNA"/>
</dbReference>
<evidence type="ECO:0000313" key="1">
    <source>
        <dbReference type="EMBL" id="MVX59174.1"/>
    </source>
</evidence>
<organism evidence="1 2">
    <name type="scientific">Streptococcus danieliae</name>
    <dbReference type="NCBI Taxonomy" id="747656"/>
    <lineage>
        <taxon>Bacteria</taxon>
        <taxon>Bacillati</taxon>
        <taxon>Bacillota</taxon>
        <taxon>Bacilli</taxon>
        <taxon>Lactobacillales</taxon>
        <taxon>Streptococcaceae</taxon>
        <taxon>Streptococcus</taxon>
    </lineage>
</organism>
<accession>A0A7X3G8P2</accession>
<dbReference type="RefSeq" id="WP_160332960.1">
    <property type="nucleotide sequence ID" value="NZ_WSRS01000047.1"/>
</dbReference>
<proteinExistence type="predicted"/>
<comment type="caution">
    <text evidence="1">The sequence shown here is derived from an EMBL/GenBank/DDBJ whole genome shotgun (WGS) entry which is preliminary data.</text>
</comment>
<gene>
    <name evidence="1" type="ORF">E5983_05900</name>
</gene>
<protein>
    <submittedName>
        <fullName evidence="1">DUF1492 domain-containing protein</fullName>
    </submittedName>
</protein>
<dbReference type="Pfam" id="PF07374">
    <property type="entry name" value="DUF1492"/>
    <property type="match status" value="1"/>
</dbReference>
<name>A0A7X3G8P2_9STRE</name>
<dbReference type="InterPro" id="IPR010861">
    <property type="entry name" value="DUF1492"/>
</dbReference>
<sequence>MDKELKKLTIKKLKELRRWLMVVGLTLNDLRISEAFKVELIAFESEQLERLKGFRKQAPEEINEIIQAINKLPHKRHRATLIMAYLELNRQPIPQQLKRLNISETNYYLYKNQALEDFSEVYRSGWLIEYRQRQRVTDWLEIATYGQTWQAKA</sequence>
<evidence type="ECO:0000313" key="2">
    <source>
        <dbReference type="Proteomes" id="UP000461595"/>
    </source>
</evidence>
<dbReference type="Proteomes" id="UP000461595">
    <property type="component" value="Unassembled WGS sequence"/>
</dbReference>
<reference evidence="1 2" key="1">
    <citation type="submission" date="2019-12" db="EMBL/GenBank/DDBJ databases">
        <title>Microbes associate with the intestines of laboratory mice.</title>
        <authorList>
            <person name="Navarre W."/>
            <person name="Wong E."/>
        </authorList>
    </citation>
    <scope>NUCLEOTIDE SEQUENCE [LARGE SCALE GENOMIC DNA]</scope>
    <source>
        <strain evidence="1 2">NM51_B2-22</strain>
    </source>
</reference>